<feature type="transmembrane region" description="Helical" evidence="14">
    <location>
        <begin position="286"/>
        <end position="303"/>
    </location>
</feature>
<feature type="transmembrane region" description="Helical" evidence="14">
    <location>
        <begin position="97"/>
        <end position="118"/>
    </location>
</feature>
<dbReference type="UniPathway" id="UPA00834">
    <property type="reaction ID" value="UER00712"/>
</dbReference>
<keyword evidence="5 14" id="KW-0808">Transferase</keyword>
<evidence type="ECO:0000256" key="3">
    <source>
        <dbReference type="ARBA" id="ARBA00012292"/>
    </source>
</evidence>
<name>A0A1F6TUH1_9PROT</name>
<comment type="similarity">
    <text evidence="14">Belongs to the UbiA prenyltransferase family. Protoheme IX farnesyltransferase subfamily.</text>
</comment>
<feature type="transmembrane region" description="Helical" evidence="14">
    <location>
        <begin position="247"/>
        <end position="265"/>
    </location>
</feature>
<dbReference type="HAMAP" id="MF_00154">
    <property type="entry name" value="CyoE_CtaB"/>
    <property type="match status" value="1"/>
</dbReference>
<evidence type="ECO:0000256" key="8">
    <source>
        <dbReference type="ARBA" id="ARBA00023133"/>
    </source>
</evidence>
<keyword evidence="8 14" id="KW-0350">Heme biosynthesis</keyword>
<dbReference type="InterPro" id="IPR006369">
    <property type="entry name" value="Protohaem_IX_farnesylTrfase"/>
</dbReference>
<dbReference type="GO" id="GO:0008495">
    <property type="term" value="F:protoheme IX farnesyltransferase activity"/>
    <property type="evidence" value="ECO:0007669"/>
    <property type="project" value="UniProtKB-UniRule"/>
</dbReference>
<comment type="function">
    <text evidence="14">Converts heme B (protoheme IX) to heme O by substitution of the vinyl group on carbon 2 of heme B porphyrin ring with a hydroxyethyl farnesyl side group.</text>
</comment>
<dbReference type="GO" id="GO:0048034">
    <property type="term" value="P:heme O biosynthetic process"/>
    <property type="evidence" value="ECO:0007669"/>
    <property type="project" value="UniProtKB-UniRule"/>
</dbReference>
<sequence length="312" mass="34297">MKTAPTALTSTRRPFAVLAREYFELTKPRVVALIVFTAVVGMFLSVPSGMPLGLFVYGTLGIALAAGSAAAFNHVLDRNFDAEMTRTRGRPLPTGQLTAREALVFAFIVGAVSMTLLVLQVNALTALLTFLSLIGYSVIYTVYLKHTTPQNIVIGGAAGAAPPILGWSAITGEVTSDAVLLFLIIFLWTPPHFWALALYREKEYAKAGIPMLPVIYGRAYTQLQILLYTILLAAVSLAPFATGMSGWLYLAGAVVLNVGFLKYSWRLYRNYSDTLARQTFRYSINYLAAMFALLLLDHYRIFIREALQSALY</sequence>
<comment type="subcellular location">
    <subcellularLocation>
        <location evidence="1 14">Cell membrane</location>
        <topology evidence="1 14">Multi-pass membrane protein</topology>
    </subcellularLocation>
</comment>
<dbReference type="PANTHER" id="PTHR43448">
    <property type="entry name" value="PROTOHEME IX FARNESYLTRANSFERASE, MITOCHONDRIAL"/>
    <property type="match status" value="1"/>
</dbReference>
<evidence type="ECO:0000256" key="5">
    <source>
        <dbReference type="ARBA" id="ARBA00022679"/>
    </source>
</evidence>
<evidence type="ECO:0000256" key="13">
    <source>
        <dbReference type="ARBA" id="ARBA00047690"/>
    </source>
</evidence>
<organism evidence="15 16">
    <name type="scientific">Candidatus Muproteobacteria bacterium RBG_16_65_34</name>
    <dbReference type="NCBI Taxonomy" id="1817760"/>
    <lineage>
        <taxon>Bacteria</taxon>
        <taxon>Pseudomonadati</taxon>
        <taxon>Pseudomonadota</taxon>
        <taxon>Candidatus Muproteobacteria</taxon>
    </lineage>
</organism>
<comment type="pathway">
    <text evidence="2 14">Porphyrin-containing compound metabolism; heme O biosynthesis; heme O from protoheme: step 1/1.</text>
</comment>
<dbReference type="AlphaFoldDB" id="A0A1F6TUH1"/>
<gene>
    <name evidence="14" type="primary">ctaB</name>
    <name evidence="15" type="ORF">A2151_00265</name>
</gene>
<dbReference type="CDD" id="cd13957">
    <property type="entry name" value="PT_UbiA_Cox10"/>
    <property type="match status" value="1"/>
</dbReference>
<dbReference type="NCBIfam" id="TIGR01473">
    <property type="entry name" value="cyoE_ctaB"/>
    <property type="match status" value="1"/>
</dbReference>
<feature type="transmembrane region" description="Helical" evidence="14">
    <location>
        <begin position="151"/>
        <end position="172"/>
    </location>
</feature>
<feature type="transmembrane region" description="Helical" evidence="14">
    <location>
        <begin position="124"/>
        <end position="144"/>
    </location>
</feature>
<dbReference type="InterPro" id="IPR000537">
    <property type="entry name" value="UbiA_prenyltransferase"/>
</dbReference>
<evidence type="ECO:0000313" key="15">
    <source>
        <dbReference type="EMBL" id="OGI48771.1"/>
    </source>
</evidence>
<comment type="miscellaneous">
    <text evidence="14">Carbon 2 of the heme B porphyrin ring is defined according to the Fischer nomenclature.</text>
</comment>
<keyword evidence="4 14" id="KW-1003">Cell membrane</keyword>
<evidence type="ECO:0000256" key="6">
    <source>
        <dbReference type="ARBA" id="ARBA00022692"/>
    </source>
</evidence>
<feature type="transmembrane region" description="Helical" evidence="14">
    <location>
        <begin position="220"/>
        <end position="241"/>
    </location>
</feature>
<dbReference type="GO" id="GO:0005886">
    <property type="term" value="C:plasma membrane"/>
    <property type="evidence" value="ECO:0007669"/>
    <property type="project" value="UniProtKB-SubCell"/>
</dbReference>
<dbReference type="Proteomes" id="UP000178885">
    <property type="component" value="Unassembled WGS sequence"/>
</dbReference>
<evidence type="ECO:0000313" key="16">
    <source>
        <dbReference type="Proteomes" id="UP000178885"/>
    </source>
</evidence>
<keyword evidence="6 14" id="KW-0812">Transmembrane</keyword>
<comment type="catalytic activity">
    <reaction evidence="13 14">
        <text>heme b + (2E,6E)-farnesyl diphosphate + H2O = Fe(II)-heme o + diphosphate</text>
        <dbReference type="Rhea" id="RHEA:28070"/>
        <dbReference type="ChEBI" id="CHEBI:15377"/>
        <dbReference type="ChEBI" id="CHEBI:33019"/>
        <dbReference type="ChEBI" id="CHEBI:60344"/>
        <dbReference type="ChEBI" id="CHEBI:60530"/>
        <dbReference type="ChEBI" id="CHEBI:175763"/>
        <dbReference type="EC" id="2.5.1.141"/>
    </reaction>
</comment>
<reference evidence="15 16" key="1">
    <citation type="journal article" date="2016" name="Nat. Commun.">
        <title>Thousands of microbial genomes shed light on interconnected biogeochemical processes in an aquifer system.</title>
        <authorList>
            <person name="Anantharaman K."/>
            <person name="Brown C.T."/>
            <person name="Hug L.A."/>
            <person name="Sharon I."/>
            <person name="Castelle C.J."/>
            <person name="Probst A.J."/>
            <person name="Thomas B.C."/>
            <person name="Singh A."/>
            <person name="Wilkins M.J."/>
            <person name="Karaoz U."/>
            <person name="Brodie E.L."/>
            <person name="Williams K.H."/>
            <person name="Hubbard S.S."/>
            <person name="Banfield J.F."/>
        </authorList>
    </citation>
    <scope>NUCLEOTIDE SEQUENCE [LARGE SCALE GENOMIC DNA]</scope>
</reference>
<feature type="transmembrane region" description="Helical" evidence="14">
    <location>
        <begin position="30"/>
        <end position="48"/>
    </location>
</feature>
<dbReference type="Gene3D" id="1.10.357.140">
    <property type="entry name" value="UbiA prenyltransferase"/>
    <property type="match status" value="1"/>
</dbReference>
<protein>
    <recommendedName>
        <fullName evidence="11 14">Protoheme IX farnesyltransferase</fullName>
        <ecNumber evidence="3 14">2.5.1.141</ecNumber>
    </recommendedName>
    <alternativeName>
        <fullName evidence="12 14">Heme B farnesyltransferase</fullName>
    </alternativeName>
    <alternativeName>
        <fullName evidence="10 14">Heme O synthase</fullName>
    </alternativeName>
</protein>
<keyword evidence="7 14" id="KW-1133">Transmembrane helix</keyword>
<evidence type="ECO:0000256" key="2">
    <source>
        <dbReference type="ARBA" id="ARBA00004919"/>
    </source>
</evidence>
<feature type="transmembrane region" description="Helical" evidence="14">
    <location>
        <begin position="178"/>
        <end position="199"/>
    </location>
</feature>
<proteinExistence type="inferred from homology"/>
<evidence type="ECO:0000256" key="10">
    <source>
        <dbReference type="ARBA" id="ARBA00030253"/>
    </source>
</evidence>
<dbReference type="STRING" id="1817760.A2151_00265"/>
<dbReference type="FunFam" id="1.10.357.140:FF:000001">
    <property type="entry name" value="Protoheme IX farnesyltransferase"/>
    <property type="match status" value="1"/>
</dbReference>
<keyword evidence="9 14" id="KW-0472">Membrane</keyword>
<dbReference type="Pfam" id="PF01040">
    <property type="entry name" value="UbiA"/>
    <property type="match status" value="1"/>
</dbReference>
<dbReference type="EMBL" id="MFSU01000019">
    <property type="protein sequence ID" value="OGI48771.1"/>
    <property type="molecule type" value="Genomic_DNA"/>
</dbReference>
<dbReference type="EC" id="2.5.1.141" evidence="3 14"/>
<evidence type="ECO:0000256" key="7">
    <source>
        <dbReference type="ARBA" id="ARBA00022989"/>
    </source>
</evidence>
<dbReference type="PANTHER" id="PTHR43448:SF7">
    <property type="entry name" value="4-HYDROXYBENZOATE SOLANESYLTRANSFERASE"/>
    <property type="match status" value="1"/>
</dbReference>
<accession>A0A1F6TUH1</accession>
<comment type="caution">
    <text evidence="15">The sequence shown here is derived from an EMBL/GenBank/DDBJ whole genome shotgun (WGS) entry which is preliminary data.</text>
</comment>
<dbReference type="InterPro" id="IPR030470">
    <property type="entry name" value="UbiA_prenylTrfase_CS"/>
</dbReference>
<feature type="transmembrane region" description="Helical" evidence="14">
    <location>
        <begin position="54"/>
        <end position="76"/>
    </location>
</feature>
<evidence type="ECO:0000256" key="1">
    <source>
        <dbReference type="ARBA" id="ARBA00004651"/>
    </source>
</evidence>
<evidence type="ECO:0000256" key="4">
    <source>
        <dbReference type="ARBA" id="ARBA00022475"/>
    </source>
</evidence>
<evidence type="ECO:0000256" key="14">
    <source>
        <dbReference type="HAMAP-Rule" id="MF_00154"/>
    </source>
</evidence>
<evidence type="ECO:0000256" key="12">
    <source>
        <dbReference type="ARBA" id="ARBA00042475"/>
    </source>
</evidence>
<dbReference type="InterPro" id="IPR044878">
    <property type="entry name" value="UbiA_sf"/>
</dbReference>
<dbReference type="PROSITE" id="PS00943">
    <property type="entry name" value="UBIA"/>
    <property type="match status" value="1"/>
</dbReference>
<evidence type="ECO:0000256" key="9">
    <source>
        <dbReference type="ARBA" id="ARBA00023136"/>
    </source>
</evidence>
<dbReference type="NCBIfam" id="NF003349">
    <property type="entry name" value="PRK04375.1-2"/>
    <property type="match status" value="1"/>
</dbReference>
<evidence type="ECO:0000256" key="11">
    <source>
        <dbReference type="ARBA" id="ARBA00040810"/>
    </source>
</evidence>